<proteinExistence type="predicted"/>
<dbReference type="CDD" id="cd03593">
    <property type="entry name" value="CLECT_NK_receptors_like"/>
    <property type="match status" value="1"/>
</dbReference>
<dbReference type="InterPro" id="IPR013600">
    <property type="entry name" value="Ly49_N"/>
</dbReference>
<comment type="subcellular location">
    <subcellularLocation>
        <location evidence="1">Membrane</location>
        <topology evidence="1">Single-pass type II membrane protein</topology>
    </subcellularLocation>
</comment>
<dbReference type="Proteomes" id="UP000092124">
    <property type="component" value="Unassembled WGS sequence"/>
</dbReference>
<organism evidence="12 13">
    <name type="scientific">Neotoma lepida</name>
    <name type="common">Desert woodrat</name>
    <dbReference type="NCBI Taxonomy" id="56216"/>
    <lineage>
        <taxon>Eukaryota</taxon>
        <taxon>Metazoa</taxon>
        <taxon>Chordata</taxon>
        <taxon>Craniata</taxon>
        <taxon>Vertebrata</taxon>
        <taxon>Euteleostomi</taxon>
        <taxon>Mammalia</taxon>
        <taxon>Eutheria</taxon>
        <taxon>Euarchontoglires</taxon>
        <taxon>Glires</taxon>
        <taxon>Rodentia</taxon>
        <taxon>Myomorpha</taxon>
        <taxon>Muroidea</taxon>
        <taxon>Cricetidae</taxon>
        <taxon>Neotominae</taxon>
        <taxon>Neotoma</taxon>
    </lineage>
</organism>
<evidence type="ECO:0000256" key="10">
    <source>
        <dbReference type="ARBA" id="ARBA00023180"/>
    </source>
</evidence>
<keyword evidence="6" id="KW-1133">Transmembrane helix</keyword>
<accession>A0A1A6FUC9</accession>
<gene>
    <name evidence="12" type="ORF">A6R68_11700</name>
</gene>
<dbReference type="GO" id="GO:0007155">
    <property type="term" value="P:cell adhesion"/>
    <property type="evidence" value="ECO:0007669"/>
    <property type="project" value="UniProtKB-KW"/>
</dbReference>
<evidence type="ECO:0000256" key="9">
    <source>
        <dbReference type="ARBA" id="ARBA00023170"/>
    </source>
</evidence>
<name>A0A1A6FUC9_NEOLE</name>
<keyword evidence="8" id="KW-1015">Disulfide bond</keyword>
<feature type="domain" description="C-type lectin" evidence="11">
    <location>
        <begin position="83"/>
        <end position="191"/>
    </location>
</feature>
<keyword evidence="2" id="KW-0812">Transmembrane</keyword>
<dbReference type="AlphaFoldDB" id="A0A1A6FUC9"/>
<evidence type="ECO:0000256" key="1">
    <source>
        <dbReference type="ARBA" id="ARBA00004606"/>
    </source>
</evidence>
<dbReference type="InterPro" id="IPR033992">
    <property type="entry name" value="NKR-like_CTLD"/>
</dbReference>
<dbReference type="InterPro" id="IPR016186">
    <property type="entry name" value="C-type_lectin-like/link_sf"/>
</dbReference>
<evidence type="ECO:0000256" key="8">
    <source>
        <dbReference type="ARBA" id="ARBA00023157"/>
    </source>
</evidence>
<sequence>FNQENHELQKKLNNLNQSYITLQNNSCLNETLRNKSRECDNFKHQKEMDSLNIKQNRCCGEAKGVLDCTQRTGKHVEGHWFCCGIKCYYFIKDNKHWSGCKQTCHDRSLSLLKIMDDDELKFLKSRLTTNSYWIGLKYDESNWKWQWIDDVPSKLDLMATKYLKDHGGCAFLSFRGIQSDDCGINHPCVCEKRMDKFPDSVNSMKE</sequence>
<dbReference type="Pfam" id="PF08391">
    <property type="entry name" value="Ly49"/>
    <property type="match status" value="1"/>
</dbReference>
<evidence type="ECO:0000259" key="11">
    <source>
        <dbReference type="PROSITE" id="PS50041"/>
    </source>
</evidence>
<keyword evidence="10" id="KW-0325">Glycoprotein</keyword>
<dbReference type="InterPro" id="IPR016187">
    <property type="entry name" value="CTDL_fold"/>
</dbReference>
<keyword evidence="9" id="KW-0675">Receptor</keyword>
<feature type="non-terminal residue" evidence="12">
    <location>
        <position position="1"/>
    </location>
</feature>
<dbReference type="Gene3D" id="3.10.100.10">
    <property type="entry name" value="Mannose-Binding Protein A, subunit A"/>
    <property type="match status" value="1"/>
</dbReference>
<dbReference type="PANTHER" id="PTHR46329">
    <property type="entry name" value="KILLER CELL LECTIN-LIKE RECEPTOR 2"/>
    <property type="match status" value="1"/>
</dbReference>
<evidence type="ECO:0000256" key="6">
    <source>
        <dbReference type="ARBA" id="ARBA00022989"/>
    </source>
</evidence>
<evidence type="ECO:0000256" key="2">
    <source>
        <dbReference type="ARBA" id="ARBA00022692"/>
    </source>
</evidence>
<dbReference type="GO" id="GO:0005886">
    <property type="term" value="C:plasma membrane"/>
    <property type="evidence" value="ECO:0007669"/>
    <property type="project" value="UniProtKB-ARBA"/>
</dbReference>
<keyword evidence="3" id="KW-0430">Lectin</keyword>
<dbReference type="SMART" id="SM00034">
    <property type="entry name" value="CLECT"/>
    <property type="match status" value="1"/>
</dbReference>
<reference evidence="12 13" key="1">
    <citation type="submission" date="2016-06" db="EMBL/GenBank/DDBJ databases">
        <title>The Draft Genome Sequence and Annotation of the Desert Woodrat Neotoma lepida.</title>
        <authorList>
            <person name="Campbell M."/>
            <person name="Oakeson K.F."/>
            <person name="Yandell M."/>
            <person name="Halpert J.R."/>
            <person name="Dearing D."/>
        </authorList>
    </citation>
    <scope>NUCLEOTIDE SEQUENCE [LARGE SCALE GENOMIC DNA]</scope>
    <source>
        <strain evidence="12">417</strain>
        <tissue evidence="12">Liver</tissue>
    </source>
</reference>
<dbReference type="SUPFAM" id="SSF56436">
    <property type="entry name" value="C-type lectin-like"/>
    <property type="match status" value="1"/>
</dbReference>
<dbReference type="STRING" id="56216.A0A1A6FUC9"/>
<keyword evidence="13" id="KW-1185">Reference proteome</keyword>
<comment type="caution">
    <text evidence="12">The sequence shown here is derived from an EMBL/GenBank/DDBJ whole genome shotgun (WGS) entry which is preliminary data.</text>
</comment>
<keyword evidence="7" id="KW-0472">Membrane</keyword>
<protein>
    <recommendedName>
        <fullName evidence="11">C-type lectin domain-containing protein</fullName>
    </recommendedName>
</protein>
<keyword evidence="4" id="KW-0130">Cell adhesion</keyword>
<evidence type="ECO:0000313" key="13">
    <source>
        <dbReference type="Proteomes" id="UP000092124"/>
    </source>
</evidence>
<dbReference type="PROSITE" id="PS50041">
    <property type="entry name" value="C_TYPE_LECTIN_2"/>
    <property type="match status" value="1"/>
</dbReference>
<evidence type="ECO:0000256" key="5">
    <source>
        <dbReference type="ARBA" id="ARBA00022968"/>
    </source>
</evidence>
<keyword evidence="5" id="KW-0735">Signal-anchor</keyword>
<dbReference type="InterPro" id="IPR052013">
    <property type="entry name" value="Mouse_KLRs"/>
</dbReference>
<evidence type="ECO:0000313" key="12">
    <source>
        <dbReference type="EMBL" id="OBS57175.1"/>
    </source>
</evidence>
<dbReference type="PANTHER" id="PTHR46329:SF1">
    <property type="entry name" value="KILLER CELL LECTIN-LIKE RECEPTOR 2"/>
    <property type="match status" value="1"/>
</dbReference>
<dbReference type="GO" id="GO:0030246">
    <property type="term" value="F:carbohydrate binding"/>
    <property type="evidence" value="ECO:0007669"/>
    <property type="project" value="UniProtKB-KW"/>
</dbReference>
<dbReference type="InterPro" id="IPR001304">
    <property type="entry name" value="C-type_lectin-like"/>
</dbReference>
<dbReference type="EMBL" id="LZPO01117372">
    <property type="protein sequence ID" value="OBS57175.1"/>
    <property type="molecule type" value="Genomic_DNA"/>
</dbReference>
<evidence type="ECO:0000256" key="4">
    <source>
        <dbReference type="ARBA" id="ARBA00022889"/>
    </source>
</evidence>
<dbReference type="Pfam" id="PF00059">
    <property type="entry name" value="Lectin_C"/>
    <property type="match status" value="1"/>
</dbReference>
<feature type="non-terminal residue" evidence="12">
    <location>
        <position position="206"/>
    </location>
</feature>
<evidence type="ECO:0000256" key="3">
    <source>
        <dbReference type="ARBA" id="ARBA00022734"/>
    </source>
</evidence>
<evidence type="ECO:0000256" key="7">
    <source>
        <dbReference type="ARBA" id="ARBA00023136"/>
    </source>
</evidence>
<dbReference type="OrthoDB" id="2142683at2759"/>